<accession>A0ABN9D2F1</accession>
<organism evidence="1 2">
    <name type="scientific">Staurois parvus</name>
    <dbReference type="NCBI Taxonomy" id="386267"/>
    <lineage>
        <taxon>Eukaryota</taxon>
        <taxon>Metazoa</taxon>
        <taxon>Chordata</taxon>
        <taxon>Craniata</taxon>
        <taxon>Vertebrata</taxon>
        <taxon>Euteleostomi</taxon>
        <taxon>Amphibia</taxon>
        <taxon>Batrachia</taxon>
        <taxon>Anura</taxon>
        <taxon>Neobatrachia</taxon>
        <taxon>Ranoidea</taxon>
        <taxon>Ranidae</taxon>
        <taxon>Staurois</taxon>
    </lineage>
</organism>
<feature type="non-terminal residue" evidence="1">
    <location>
        <position position="82"/>
    </location>
</feature>
<dbReference type="EMBL" id="CATNWA010014057">
    <property type="protein sequence ID" value="CAI9566680.1"/>
    <property type="molecule type" value="Genomic_DNA"/>
</dbReference>
<keyword evidence="2" id="KW-1185">Reference proteome</keyword>
<name>A0ABN9D2F1_9NEOB</name>
<reference evidence="1" key="1">
    <citation type="submission" date="2023-05" db="EMBL/GenBank/DDBJ databases">
        <authorList>
            <person name="Stuckert A."/>
        </authorList>
    </citation>
    <scope>NUCLEOTIDE SEQUENCE</scope>
</reference>
<proteinExistence type="predicted"/>
<dbReference type="Proteomes" id="UP001162483">
    <property type="component" value="Unassembled WGS sequence"/>
</dbReference>
<evidence type="ECO:0000313" key="2">
    <source>
        <dbReference type="Proteomes" id="UP001162483"/>
    </source>
</evidence>
<sequence length="82" mass="9319">MHCCANLKSAQSLEVFSYCLCRQWTTSVHCALQHALTPLSFDVTYHFVAELLLFPVASTLFYIPLTADCGIFSNKEILWMDL</sequence>
<evidence type="ECO:0000313" key="1">
    <source>
        <dbReference type="EMBL" id="CAI9566680.1"/>
    </source>
</evidence>
<gene>
    <name evidence="1" type="ORF">SPARVUS_LOCUS6417803</name>
</gene>
<comment type="caution">
    <text evidence="1">The sequence shown here is derived from an EMBL/GenBank/DDBJ whole genome shotgun (WGS) entry which is preliminary data.</text>
</comment>
<protein>
    <submittedName>
        <fullName evidence="1">Uncharacterized protein</fullName>
    </submittedName>
</protein>